<evidence type="ECO:0000256" key="2">
    <source>
        <dbReference type="SAM" id="MobiDB-lite"/>
    </source>
</evidence>
<evidence type="ECO:0000259" key="3">
    <source>
        <dbReference type="PROSITE" id="PS51031"/>
    </source>
</evidence>
<dbReference type="InterPro" id="IPR004210">
    <property type="entry name" value="BESS_motif"/>
</dbReference>
<dbReference type="GO" id="GO:0003677">
    <property type="term" value="F:DNA binding"/>
    <property type="evidence" value="ECO:0007669"/>
    <property type="project" value="InterPro"/>
</dbReference>
<feature type="compositionally biased region" description="Basic and acidic residues" evidence="2">
    <location>
        <begin position="177"/>
        <end position="189"/>
    </location>
</feature>
<evidence type="ECO:0000256" key="1">
    <source>
        <dbReference type="PROSITE-ProRule" id="PRU00371"/>
    </source>
</evidence>
<feature type="region of interest" description="Disordered" evidence="2">
    <location>
        <begin position="177"/>
        <end position="197"/>
    </location>
</feature>
<comment type="subcellular location">
    <subcellularLocation>
        <location evidence="1">Nucleus</location>
    </subcellularLocation>
</comment>
<dbReference type="PROSITE" id="PS51031">
    <property type="entry name" value="BESS"/>
    <property type="match status" value="1"/>
</dbReference>
<dbReference type="Pfam" id="PF02944">
    <property type="entry name" value="BESS"/>
    <property type="match status" value="1"/>
</dbReference>
<feature type="region of interest" description="Disordered" evidence="2">
    <location>
        <begin position="116"/>
        <end position="156"/>
    </location>
</feature>
<dbReference type="EMBL" id="OA569693">
    <property type="protein sequence ID" value="CAD7202690.1"/>
    <property type="molecule type" value="Genomic_DNA"/>
</dbReference>
<feature type="compositionally biased region" description="Polar residues" evidence="2">
    <location>
        <begin position="116"/>
        <end position="154"/>
    </location>
</feature>
<dbReference type="AlphaFoldDB" id="A0A7R8ZAM9"/>
<name>A0A7R8ZAM9_TIMDO</name>
<feature type="domain" description="BESS" evidence="3">
    <location>
        <begin position="69"/>
        <end position="108"/>
    </location>
</feature>
<evidence type="ECO:0000313" key="4">
    <source>
        <dbReference type="EMBL" id="CAD7202690.1"/>
    </source>
</evidence>
<proteinExistence type="predicted"/>
<organism evidence="4">
    <name type="scientific">Timema douglasi</name>
    <name type="common">Walking stick</name>
    <dbReference type="NCBI Taxonomy" id="61478"/>
    <lineage>
        <taxon>Eukaryota</taxon>
        <taxon>Metazoa</taxon>
        <taxon>Ecdysozoa</taxon>
        <taxon>Arthropoda</taxon>
        <taxon>Hexapoda</taxon>
        <taxon>Insecta</taxon>
        <taxon>Pterygota</taxon>
        <taxon>Neoptera</taxon>
        <taxon>Polyneoptera</taxon>
        <taxon>Phasmatodea</taxon>
        <taxon>Timematodea</taxon>
        <taxon>Timematoidea</taxon>
        <taxon>Timematidae</taxon>
        <taxon>Timema</taxon>
    </lineage>
</organism>
<dbReference type="GO" id="GO:0005634">
    <property type="term" value="C:nucleus"/>
    <property type="evidence" value="ECO:0007669"/>
    <property type="project" value="UniProtKB-SubCell"/>
</dbReference>
<keyword evidence="1" id="KW-0539">Nucleus</keyword>
<gene>
    <name evidence="4" type="ORF">TDIB3V08_LOCUS8870</name>
</gene>
<accession>A0A7R8ZAM9</accession>
<sequence length="197" mass="22340">MSDEDAAKQLKETDVCFQPTQSTLSMTTPTKKKKRQCADTYNQTLLNVEKDKMQYLRDMSAEKIKTEIEDEDLLFFKSLLSHVRKIPASRKLYFRCQVQELVEQFAYNQESSSSIPPTFHSCSSSPSTYPTDSFPNANNSPFPVQTDLKTSSSVRVREPRDRTLLFSAVTAKERDVTVRNGSDEARCEQPHPSLGVG</sequence>
<reference evidence="4" key="1">
    <citation type="submission" date="2020-11" db="EMBL/GenBank/DDBJ databases">
        <authorList>
            <person name="Tran Van P."/>
        </authorList>
    </citation>
    <scope>NUCLEOTIDE SEQUENCE</scope>
</reference>
<protein>
    <recommendedName>
        <fullName evidence="3">BESS domain-containing protein</fullName>
    </recommendedName>
</protein>